<protein>
    <submittedName>
        <fullName evidence="2">Uncharacterized protein</fullName>
    </submittedName>
</protein>
<evidence type="ECO:0000313" key="3">
    <source>
        <dbReference type="Proteomes" id="UP000735302"/>
    </source>
</evidence>
<name>A0AAV3YXG2_9GAST</name>
<gene>
    <name evidence="2" type="ORF">PoB_001357600</name>
</gene>
<organism evidence="2 3">
    <name type="scientific">Plakobranchus ocellatus</name>
    <dbReference type="NCBI Taxonomy" id="259542"/>
    <lineage>
        <taxon>Eukaryota</taxon>
        <taxon>Metazoa</taxon>
        <taxon>Spiralia</taxon>
        <taxon>Lophotrochozoa</taxon>
        <taxon>Mollusca</taxon>
        <taxon>Gastropoda</taxon>
        <taxon>Heterobranchia</taxon>
        <taxon>Euthyneura</taxon>
        <taxon>Panpulmonata</taxon>
        <taxon>Sacoglossa</taxon>
        <taxon>Placobranchoidea</taxon>
        <taxon>Plakobranchidae</taxon>
        <taxon>Plakobranchus</taxon>
    </lineage>
</organism>
<evidence type="ECO:0000256" key="1">
    <source>
        <dbReference type="SAM" id="MobiDB-lite"/>
    </source>
</evidence>
<dbReference type="EMBL" id="BLXT01001660">
    <property type="protein sequence ID" value="GFN87070.1"/>
    <property type="molecule type" value="Genomic_DNA"/>
</dbReference>
<dbReference type="Proteomes" id="UP000735302">
    <property type="component" value="Unassembled WGS sequence"/>
</dbReference>
<comment type="caution">
    <text evidence="2">The sequence shown here is derived from an EMBL/GenBank/DDBJ whole genome shotgun (WGS) entry which is preliminary data.</text>
</comment>
<reference evidence="2 3" key="1">
    <citation type="journal article" date="2021" name="Elife">
        <title>Chloroplast acquisition without the gene transfer in kleptoplastic sea slugs, Plakobranchus ocellatus.</title>
        <authorList>
            <person name="Maeda T."/>
            <person name="Takahashi S."/>
            <person name="Yoshida T."/>
            <person name="Shimamura S."/>
            <person name="Takaki Y."/>
            <person name="Nagai Y."/>
            <person name="Toyoda A."/>
            <person name="Suzuki Y."/>
            <person name="Arimoto A."/>
            <person name="Ishii H."/>
            <person name="Satoh N."/>
            <person name="Nishiyama T."/>
            <person name="Hasebe M."/>
            <person name="Maruyama T."/>
            <person name="Minagawa J."/>
            <person name="Obokata J."/>
            <person name="Shigenobu S."/>
        </authorList>
    </citation>
    <scope>NUCLEOTIDE SEQUENCE [LARGE SCALE GENOMIC DNA]</scope>
</reference>
<evidence type="ECO:0000313" key="2">
    <source>
        <dbReference type="EMBL" id="GFN87070.1"/>
    </source>
</evidence>
<dbReference type="AlphaFoldDB" id="A0AAV3YXG2"/>
<accession>A0AAV3YXG2</accession>
<sequence length="132" mass="14524">MLNTNIYYITHNRFSIRATVHQGMPAFKAPGRQYMFNALASDIANGKLSVEISGSNAENDVDLTSAKPKKPKRHKYWVQPGVKTPQRDGSLFNELTVSTPVIHSGCNEPETLPITDTAPTPTPSSIDEKVDL</sequence>
<feature type="region of interest" description="Disordered" evidence="1">
    <location>
        <begin position="102"/>
        <end position="132"/>
    </location>
</feature>
<keyword evidence="3" id="KW-1185">Reference proteome</keyword>
<proteinExistence type="predicted"/>